<gene>
    <name evidence="5" type="ORF">S06H3_53101</name>
</gene>
<dbReference type="FunFam" id="1.10.10.10:FF:000449">
    <property type="entry name" value="30S ribosomal protein S19e"/>
    <property type="match status" value="1"/>
</dbReference>
<reference evidence="5" key="1">
    <citation type="journal article" date="2014" name="Front. Microbiol.">
        <title>High frequency of phylogenetically diverse reductive dehalogenase-homologous genes in deep subseafloor sedimentary metagenomes.</title>
        <authorList>
            <person name="Kawai M."/>
            <person name="Futagami T."/>
            <person name="Toyoda A."/>
            <person name="Takaki Y."/>
            <person name="Nishi S."/>
            <person name="Hori S."/>
            <person name="Arai W."/>
            <person name="Tsubouchi T."/>
            <person name="Morono Y."/>
            <person name="Uchiyama I."/>
            <person name="Ito T."/>
            <person name="Fujiyama A."/>
            <person name="Inagaki F."/>
            <person name="Takami H."/>
        </authorList>
    </citation>
    <scope>NUCLEOTIDE SEQUENCE</scope>
    <source>
        <strain evidence="5">Expedition CK06-06</strain>
    </source>
</reference>
<dbReference type="Pfam" id="PF01090">
    <property type="entry name" value="Ribosomal_S19e"/>
    <property type="match status" value="1"/>
</dbReference>
<keyword evidence="3" id="KW-0687">Ribonucleoprotein</keyword>
<feature type="non-terminal residue" evidence="5">
    <location>
        <position position="144"/>
    </location>
</feature>
<evidence type="ECO:0000256" key="4">
    <source>
        <dbReference type="ARBA" id="ARBA00035143"/>
    </source>
</evidence>
<dbReference type="InterPro" id="IPR027548">
    <property type="entry name" value="Ribosomal_eS19_archaeal"/>
</dbReference>
<dbReference type="InterPro" id="IPR018277">
    <property type="entry name" value="Ribosomal_eS19_CS"/>
</dbReference>
<dbReference type="EMBL" id="BARV01033821">
    <property type="protein sequence ID" value="GAI54301.1"/>
    <property type="molecule type" value="Genomic_DNA"/>
</dbReference>
<dbReference type="GO" id="GO:0006412">
    <property type="term" value="P:translation"/>
    <property type="evidence" value="ECO:0007669"/>
    <property type="project" value="InterPro"/>
</dbReference>
<dbReference type="Gene3D" id="1.10.10.10">
    <property type="entry name" value="Winged helix-like DNA-binding domain superfamily/Winged helix DNA-binding domain"/>
    <property type="match status" value="1"/>
</dbReference>
<dbReference type="GO" id="GO:0003723">
    <property type="term" value="F:RNA binding"/>
    <property type="evidence" value="ECO:0007669"/>
    <property type="project" value="TreeGrafter"/>
</dbReference>
<keyword evidence="2" id="KW-0689">Ribosomal protein</keyword>
<dbReference type="PANTHER" id="PTHR11710">
    <property type="entry name" value="40S RIBOSOMAL PROTEIN S19"/>
    <property type="match status" value="1"/>
</dbReference>
<comment type="caution">
    <text evidence="5">The sequence shown here is derived from an EMBL/GenBank/DDBJ whole genome shotgun (WGS) entry which is preliminary data.</text>
</comment>
<dbReference type="GO" id="GO:0022627">
    <property type="term" value="C:cytosolic small ribosomal subunit"/>
    <property type="evidence" value="ECO:0007669"/>
    <property type="project" value="TreeGrafter"/>
</dbReference>
<dbReference type="InterPro" id="IPR036390">
    <property type="entry name" value="WH_DNA-bd_sf"/>
</dbReference>
<accession>X1QHJ5</accession>
<comment type="similarity">
    <text evidence="1">Belongs to the eukaryotic ribosomal protein eS19 family.</text>
</comment>
<dbReference type="AlphaFoldDB" id="X1QHJ5"/>
<evidence type="ECO:0000256" key="1">
    <source>
        <dbReference type="ARBA" id="ARBA00010014"/>
    </source>
</evidence>
<proteinExistence type="inferred from homology"/>
<dbReference type="PANTHER" id="PTHR11710:SF0">
    <property type="entry name" value="40S RIBOSOMAL PROTEIN S19"/>
    <property type="match status" value="1"/>
</dbReference>
<dbReference type="SUPFAM" id="SSF46785">
    <property type="entry name" value="Winged helix' DNA-binding domain"/>
    <property type="match status" value="1"/>
</dbReference>
<dbReference type="GO" id="GO:0000028">
    <property type="term" value="P:ribosomal small subunit assembly"/>
    <property type="evidence" value="ECO:0007669"/>
    <property type="project" value="TreeGrafter"/>
</dbReference>
<dbReference type="SMART" id="SM01413">
    <property type="entry name" value="Ribosomal_S19e"/>
    <property type="match status" value="1"/>
</dbReference>
<evidence type="ECO:0000256" key="2">
    <source>
        <dbReference type="ARBA" id="ARBA00022980"/>
    </source>
</evidence>
<sequence length="144" mass="16744">MVEKMTVREVDSKALLARLKEELKKLNELQPPQWSHFVKTGVHKERLPEQPDWWYARAASLLRRIYIDGPVGISRLRSYYGGRQNRGQAPEHFRKAGGKILRTILQQLEQAGLVRKIERRGRKLTQKGAAMLDNLAKQMKTEQK</sequence>
<dbReference type="InterPro" id="IPR036388">
    <property type="entry name" value="WH-like_DNA-bd_sf"/>
</dbReference>
<name>X1QHJ5_9ZZZZ</name>
<organism evidence="5">
    <name type="scientific">marine sediment metagenome</name>
    <dbReference type="NCBI Taxonomy" id="412755"/>
    <lineage>
        <taxon>unclassified sequences</taxon>
        <taxon>metagenomes</taxon>
        <taxon>ecological metagenomes</taxon>
    </lineage>
</organism>
<evidence type="ECO:0000256" key="3">
    <source>
        <dbReference type="ARBA" id="ARBA00023274"/>
    </source>
</evidence>
<dbReference type="GO" id="GO:0003735">
    <property type="term" value="F:structural constituent of ribosome"/>
    <property type="evidence" value="ECO:0007669"/>
    <property type="project" value="InterPro"/>
</dbReference>
<dbReference type="HAMAP" id="MF_01474">
    <property type="entry name" value="Ribosomal_eS19"/>
    <property type="match status" value="1"/>
</dbReference>
<dbReference type="NCBIfam" id="NF006811">
    <property type="entry name" value="PRK09333.1"/>
    <property type="match status" value="1"/>
</dbReference>
<protein>
    <recommendedName>
        <fullName evidence="4">Small ribosomal subunit protein eS19</fullName>
    </recommendedName>
</protein>
<dbReference type="InterPro" id="IPR001266">
    <property type="entry name" value="Ribosomal_eS19"/>
</dbReference>
<evidence type="ECO:0000313" key="5">
    <source>
        <dbReference type="EMBL" id="GAI54301.1"/>
    </source>
</evidence>
<dbReference type="PROSITE" id="PS00628">
    <property type="entry name" value="RIBOSOMAL_S19E"/>
    <property type="match status" value="1"/>
</dbReference>